<evidence type="ECO:0008006" key="3">
    <source>
        <dbReference type="Google" id="ProtNLM"/>
    </source>
</evidence>
<keyword evidence="2" id="KW-1185">Reference proteome</keyword>
<accession>A0ABT0MDV3</accession>
<dbReference type="EMBL" id="JAMAST010000025">
    <property type="protein sequence ID" value="MCL1632873.1"/>
    <property type="molecule type" value="Genomic_DNA"/>
</dbReference>
<comment type="caution">
    <text evidence="1">The sequence shown here is derived from an EMBL/GenBank/DDBJ whole genome shotgun (WGS) entry which is preliminary data.</text>
</comment>
<protein>
    <recommendedName>
        <fullName evidence="3">NAD(P)-binding domain-containing protein</fullName>
    </recommendedName>
</protein>
<reference evidence="1 2" key="1">
    <citation type="submission" date="2022-05" db="EMBL/GenBank/DDBJ databases">
        <title>Sporolactobacillus sp nov CPB3-1, isolated from tree bark (Mangifera indica L.).</title>
        <authorList>
            <person name="Phuengjayaem S."/>
            <person name="Tanasupawat S."/>
        </authorList>
    </citation>
    <scope>NUCLEOTIDE SEQUENCE [LARGE SCALE GENOMIC DNA]</scope>
    <source>
        <strain evidence="1 2">CPB3-1</strain>
    </source>
</reference>
<organism evidence="1 2">
    <name type="scientific">Sporolactobacillus mangiferae</name>
    <dbReference type="NCBI Taxonomy" id="2940498"/>
    <lineage>
        <taxon>Bacteria</taxon>
        <taxon>Bacillati</taxon>
        <taxon>Bacillota</taxon>
        <taxon>Bacilli</taxon>
        <taxon>Bacillales</taxon>
        <taxon>Sporolactobacillaceae</taxon>
        <taxon>Sporolactobacillus</taxon>
    </lineage>
</organism>
<dbReference type="Proteomes" id="UP001203004">
    <property type="component" value="Unassembled WGS sequence"/>
</dbReference>
<name>A0ABT0MDV3_9BACL</name>
<gene>
    <name evidence="1" type="ORF">M3N64_13175</name>
</gene>
<evidence type="ECO:0000313" key="2">
    <source>
        <dbReference type="Proteomes" id="UP001203004"/>
    </source>
</evidence>
<evidence type="ECO:0000313" key="1">
    <source>
        <dbReference type="EMBL" id="MCL1632873.1"/>
    </source>
</evidence>
<sequence>MEQALIFGGLSPFGFPISERLLEEGVHVVSVSSAVSTNEVEQEEENELFLGRNALFRSERQKGENSFECMVIADTFRLDSERNKVLKDKIRNTLASSTSIQNLLFLSSLEVLGESDASLRDKVPVHPVSAIGNAANKMELFFVHLLREIRRKEAIIFRTDLNLLTDRKNGKSIAALINGLLEIDHEGLDVVHYKSGQQPDAQVNEKIRGLLPDQYKTWL</sequence>
<proteinExistence type="predicted"/>
<dbReference type="RefSeq" id="WP_249103634.1">
    <property type="nucleotide sequence ID" value="NZ_JAMAST010000025.1"/>
</dbReference>